<evidence type="ECO:0000313" key="1">
    <source>
        <dbReference type="EMBL" id="RYR37835.1"/>
    </source>
</evidence>
<proteinExistence type="predicted"/>
<evidence type="ECO:0000313" key="2">
    <source>
        <dbReference type="Proteomes" id="UP000289738"/>
    </source>
</evidence>
<dbReference type="EMBL" id="SDMP01000009">
    <property type="protein sequence ID" value="RYR37835.1"/>
    <property type="molecule type" value="Genomic_DNA"/>
</dbReference>
<dbReference type="PANTHER" id="PTHR46328:SF27">
    <property type="entry name" value="OS12G0287500 PROTEIN"/>
    <property type="match status" value="1"/>
</dbReference>
<accession>A0A445BGM8</accession>
<sequence length="161" mass="18351">MVLLELDGSEKRLTMANEGVLHAQSLEWIDMRGGDERDEIAPKCFCGVYVILYKSRITTNPNRMFLKYPYFKAIAWSLGWPNLGIWDGALNGIWVGADGLTVDCAGTFVPKIGMTFNTLEETENFYKDYSKLVGFSTKIHNTNKKKNEIKNQLITCNREEK</sequence>
<gene>
    <name evidence="1" type="ORF">Ahy_A09g042741</name>
</gene>
<reference evidence="1 2" key="1">
    <citation type="submission" date="2019-01" db="EMBL/GenBank/DDBJ databases">
        <title>Sequencing of cultivated peanut Arachis hypogaea provides insights into genome evolution and oil improvement.</title>
        <authorList>
            <person name="Chen X."/>
        </authorList>
    </citation>
    <scope>NUCLEOTIDE SEQUENCE [LARGE SCALE GENOMIC DNA]</scope>
    <source>
        <strain evidence="2">cv. Fuhuasheng</strain>
        <tissue evidence="1">Leaves</tissue>
    </source>
</reference>
<keyword evidence="2" id="KW-1185">Reference proteome</keyword>
<dbReference type="Proteomes" id="UP000289738">
    <property type="component" value="Chromosome A09"/>
</dbReference>
<organism evidence="1 2">
    <name type="scientific">Arachis hypogaea</name>
    <name type="common">Peanut</name>
    <dbReference type="NCBI Taxonomy" id="3818"/>
    <lineage>
        <taxon>Eukaryota</taxon>
        <taxon>Viridiplantae</taxon>
        <taxon>Streptophyta</taxon>
        <taxon>Embryophyta</taxon>
        <taxon>Tracheophyta</taxon>
        <taxon>Spermatophyta</taxon>
        <taxon>Magnoliopsida</taxon>
        <taxon>eudicotyledons</taxon>
        <taxon>Gunneridae</taxon>
        <taxon>Pentapetalae</taxon>
        <taxon>rosids</taxon>
        <taxon>fabids</taxon>
        <taxon>Fabales</taxon>
        <taxon>Fabaceae</taxon>
        <taxon>Papilionoideae</taxon>
        <taxon>50 kb inversion clade</taxon>
        <taxon>dalbergioids sensu lato</taxon>
        <taxon>Dalbergieae</taxon>
        <taxon>Pterocarpus clade</taxon>
        <taxon>Arachis</taxon>
    </lineage>
</organism>
<dbReference type="AlphaFoldDB" id="A0A445BGM8"/>
<name>A0A445BGM8_ARAHY</name>
<dbReference type="PANTHER" id="PTHR46328">
    <property type="entry name" value="FAR-RED IMPAIRED RESPONSIVE (FAR1) FAMILY PROTEIN-RELATED"/>
    <property type="match status" value="1"/>
</dbReference>
<protein>
    <submittedName>
        <fullName evidence="1">Uncharacterized protein</fullName>
    </submittedName>
</protein>
<comment type="caution">
    <text evidence="1">The sequence shown here is derived from an EMBL/GenBank/DDBJ whole genome shotgun (WGS) entry which is preliminary data.</text>
</comment>